<keyword evidence="1" id="KW-0732">Signal</keyword>
<organism evidence="2 3">
    <name type="scientific">Streptomyces lydicus</name>
    <dbReference type="NCBI Taxonomy" id="47763"/>
    <lineage>
        <taxon>Bacteria</taxon>
        <taxon>Bacillati</taxon>
        <taxon>Actinomycetota</taxon>
        <taxon>Actinomycetes</taxon>
        <taxon>Kitasatosporales</taxon>
        <taxon>Streptomycetaceae</taxon>
        <taxon>Streptomyces</taxon>
    </lineage>
</organism>
<evidence type="ECO:0000313" key="3">
    <source>
        <dbReference type="Proteomes" id="UP000094094"/>
    </source>
</evidence>
<dbReference type="Proteomes" id="UP000094094">
    <property type="component" value="Chromosome"/>
</dbReference>
<accession>A0A1D7VUV6</accession>
<evidence type="ECO:0000313" key="2">
    <source>
        <dbReference type="EMBL" id="AOP50530.1"/>
    </source>
</evidence>
<name>A0A1D7VUV6_9ACTN</name>
<proteinExistence type="predicted"/>
<reference evidence="2 3" key="1">
    <citation type="submission" date="2016-09" db="EMBL/GenBank/DDBJ databases">
        <title>Complete genome sequencing of Streptomyces lydicus 103 and metabolic pathways analysis of antibiotic biosynthesis.</title>
        <authorList>
            <person name="Jia N."/>
            <person name="Ding M.-Z."/>
            <person name="Gao F."/>
            <person name="Yuan Y.-J."/>
        </authorList>
    </citation>
    <scope>NUCLEOTIDE SEQUENCE [LARGE SCALE GENOMIC DNA]</scope>
    <source>
        <strain evidence="2 3">103</strain>
    </source>
</reference>
<dbReference type="RefSeq" id="WP_069572715.1">
    <property type="nucleotide sequence ID" value="NZ_CP017157.1"/>
</dbReference>
<dbReference type="KEGG" id="slc:SL103_33530"/>
<feature type="chain" id="PRO_5009101309" description="ATP-binding protein" evidence="1">
    <location>
        <begin position="26"/>
        <end position="98"/>
    </location>
</feature>
<gene>
    <name evidence="2" type="ORF">SL103_33530</name>
</gene>
<feature type="signal peptide" evidence="1">
    <location>
        <begin position="1"/>
        <end position="25"/>
    </location>
</feature>
<dbReference type="AlphaFoldDB" id="A0A1D7VUV6"/>
<evidence type="ECO:0000256" key="1">
    <source>
        <dbReference type="SAM" id="SignalP"/>
    </source>
</evidence>
<protein>
    <recommendedName>
        <fullName evidence="4">ATP-binding protein</fullName>
    </recommendedName>
</protein>
<evidence type="ECO:0008006" key="4">
    <source>
        <dbReference type="Google" id="ProtNLM"/>
    </source>
</evidence>
<keyword evidence="3" id="KW-1185">Reference proteome</keyword>
<dbReference type="EMBL" id="CP017157">
    <property type="protein sequence ID" value="AOP50530.1"/>
    <property type="molecule type" value="Genomic_DNA"/>
</dbReference>
<sequence>MKHAKSAAIVAGSVMALGFAAPAVAAPPGAPTMSLNGGLADALQSTKSGQLDGHQVRPLVKKVKTAGEKVKSANANKLLSSATGAVKSVPLLGGLPLK</sequence>
<dbReference type="OrthoDB" id="4333828at2"/>